<protein>
    <submittedName>
        <fullName evidence="1">Uncharacterized protein</fullName>
    </submittedName>
</protein>
<dbReference type="Gene3D" id="3.30.559.30">
    <property type="entry name" value="Nonribosomal peptide synthetase, condensation domain"/>
    <property type="match status" value="1"/>
</dbReference>
<dbReference type="PANTHER" id="PTHR45527">
    <property type="entry name" value="NONRIBOSOMAL PEPTIDE SYNTHETASE"/>
    <property type="match status" value="1"/>
</dbReference>
<dbReference type="AlphaFoldDB" id="A0A9W9CVW0"/>
<dbReference type="PANTHER" id="PTHR45527:SF1">
    <property type="entry name" value="FATTY ACID SYNTHASE"/>
    <property type="match status" value="1"/>
</dbReference>
<dbReference type="GO" id="GO:0005737">
    <property type="term" value="C:cytoplasm"/>
    <property type="evidence" value="ECO:0007669"/>
    <property type="project" value="TreeGrafter"/>
</dbReference>
<dbReference type="GO" id="GO:0044550">
    <property type="term" value="P:secondary metabolite biosynthetic process"/>
    <property type="evidence" value="ECO:0007669"/>
    <property type="project" value="TreeGrafter"/>
</dbReference>
<dbReference type="OrthoDB" id="416786at2759"/>
<gene>
    <name evidence="1" type="ORF">N0V93_006689</name>
</gene>
<organism evidence="1 2">
    <name type="scientific">Gnomoniopsis smithogilvyi</name>
    <dbReference type="NCBI Taxonomy" id="1191159"/>
    <lineage>
        <taxon>Eukaryota</taxon>
        <taxon>Fungi</taxon>
        <taxon>Dikarya</taxon>
        <taxon>Ascomycota</taxon>
        <taxon>Pezizomycotina</taxon>
        <taxon>Sordariomycetes</taxon>
        <taxon>Sordariomycetidae</taxon>
        <taxon>Diaporthales</taxon>
        <taxon>Gnomoniaceae</taxon>
        <taxon>Gnomoniopsis</taxon>
    </lineage>
</organism>
<accession>A0A9W9CVW0</accession>
<comment type="caution">
    <text evidence="1">The sequence shown here is derived from an EMBL/GenBank/DDBJ whole genome shotgun (WGS) entry which is preliminary data.</text>
</comment>
<reference evidence="1" key="1">
    <citation type="submission" date="2022-10" db="EMBL/GenBank/DDBJ databases">
        <title>Tapping the CABI collections for fungal endophytes: first genome assemblies for Collariella, Neodidymelliopsis, Ascochyta clinopodiicola, Didymella pomorum, Didymosphaeria variabile, Neocosmospora piperis and Neocucurbitaria cava.</title>
        <authorList>
            <person name="Hill R."/>
        </authorList>
    </citation>
    <scope>NUCLEOTIDE SEQUENCE</scope>
    <source>
        <strain evidence="1">IMI 355082</strain>
    </source>
</reference>
<dbReference type="Proteomes" id="UP001140453">
    <property type="component" value="Unassembled WGS sequence"/>
</dbReference>
<dbReference type="EMBL" id="JAPEVB010000004">
    <property type="protein sequence ID" value="KAJ4389225.1"/>
    <property type="molecule type" value="Genomic_DNA"/>
</dbReference>
<name>A0A9W9CVW0_9PEZI</name>
<dbReference type="SUPFAM" id="SSF52777">
    <property type="entry name" value="CoA-dependent acyltransferases"/>
    <property type="match status" value="1"/>
</dbReference>
<evidence type="ECO:0000313" key="1">
    <source>
        <dbReference type="EMBL" id="KAJ4389225.1"/>
    </source>
</evidence>
<dbReference type="GO" id="GO:0043041">
    <property type="term" value="P:amino acid activation for nonribosomal peptide biosynthetic process"/>
    <property type="evidence" value="ECO:0007669"/>
    <property type="project" value="TreeGrafter"/>
</dbReference>
<keyword evidence="2" id="KW-1185">Reference proteome</keyword>
<evidence type="ECO:0000313" key="2">
    <source>
        <dbReference type="Proteomes" id="UP001140453"/>
    </source>
</evidence>
<proteinExistence type="predicted"/>
<dbReference type="GO" id="GO:0031177">
    <property type="term" value="F:phosphopantetheine binding"/>
    <property type="evidence" value="ECO:0007669"/>
    <property type="project" value="TreeGrafter"/>
</dbReference>
<sequence length="120" mass="13244">MHYAIFDFWSLQFLFEDASDIYRGGTSVLRPQFNSLYLEGAATTNLGAEQPFAPNTSSRRPIAGDIGEFTSRTGFSVGVLLYLTWAIVLAKHNGNLDVTFAITLSGRDMPVQGVQSLNRH</sequence>